<dbReference type="PANTHER" id="PTHR23389">
    <property type="entry name" value="CHROMOSOME TRANSMISSION FIDELITY FACTOR 18"/>
    <property type="match status" value="1"/>
</dbReference>
<evidence type="ECO:0000313" key="10">
    <source>
        <dbReference type="EMBL" id="TQS83501.1"/>
    </source>
</evidence>
<organism evidence="10 11">
    <name type="scientific">Candidatus Methanomassiliicoccus intestinalis</name>
    <dbReference type="NCBI Taxonomy" id="1406512"/>
    <lineage>
        <taxon>Archaea</taxon>
        <taxon>Methanobacteriati</taxon>
        <taxon>Thermoplasmatota</taxon>
        <taxon>Thermoplasmata</taxon>
        <taxon>Methanomassiliicoccales</taxon>
        <taxon>Methanomassiliicoccaceae</taxon>
        <taxon>Methanomassiliicoccus</taxon>
    </lineage>
</organism>
<evidence type="ECO:0000256" key="6">
    <source>
        <dbReference type="ARBA" id="ARBA00032141"/>
    </source>
</evidence>
<dbReference type="CDD" id="cd00009">
    <property type="entry name" value="AAA"/>
    <property type="match status" value="1"/>
</dbReference>
<comment type="caution">
    <text evidence="10">The sequence shown here is derived from an EMBL/GenBank/DDBJ whole genome shotgun (WGS) entry which is preliminary data.</text>
</comment>
<dbReference type="InterPro" id="IPR027417">
    <property type="entry name" value="P-loop_NTPase"/>
</dbReference>
<dbReference type="PANTHER" id="PTHR23389:SF6">
    <property type="entry name" value="REPLICATION FACTOR C SUBUNIT 1"/>
    <property type="match status" value="1"/>
</dbReference>
<dbReference type="Gene3D" id="1.10.8.60">
    <property type="match status" value="1"/>
</dbReference>
<dbReference type="GO" id="GO:0003689">
    <property type="term" value="F:DNA clamp loader activity"/>
    <property type="evidence" value="ECO:0007669"/>
    <property type="project" value="UniProtKB-UniRule"/>
</dbReference>
<keyword evidence="5 7" id="KW-0067">ATP-binding</keyword>
<protein>
    <recommendedName>
        <fullName evidence="2 7">Replication factor C large subunit</fullName>
        <shortName evidence="7">RFC large subunit</shortName>
    </recommendedName>
    <alternativeName>
        <fullName evidence="6 7">Clamp loader large subunit</fullName>
    </alternativeName>
</protein>
<dbReference type="InterPro" id="IPR003959">
    <property type="entry name" value="ATPase_AAA_core"/>
</dbReference>
<evidence type="ECO:0000259" key="9">
    <source>
        <dbReference type="SMART" id="SM00382"/>
    </source>
</evidence>
<dbReference type="HAMAP" id="MF_01508">
    <property type="entry name" value="RfcL"/>
    <property type="match status" value="1"/>
</dbReference>
<evidence type="ECO:0000256" key="7">
    <source>
        <dbReference type="HAMAP-Rule" id="MF_01508"/>
    </source>
</evidence>
<proteinExistence type="inferred from homology"/>
<dbReference type="NCBIfam" id="NF003229">
    <property type="entry name" value="PRK04195.1-5"/>
    <property type="match status" value="1"/>
</dbReference>
<evidence type="ECO:0000256" key="2">
    <source>
        <dbReference type="ARBA" id="ARBA00014793"/>
    </source>
</evidence>
<dbReference type="Proteomes" id="UP000752814">
    <property type="component" value="Unassembled WGS sequence"/>
</dbReference>
<reference evidence="10" key="1">
    <citation type="submission" date="2016-03" db="EMBL/GenBank/DDBJ databases">
        <authorList>
            <person name="Borrel G."/>
            <person name="Mccann A."/>
            <person name="O'Toole P.W."/>
        </authorList>
    </citation>
    <scope>NUCLEOTIDE SEQUENCE</scope>
    <source>
        <strain evidence="10">183</strain>
    </source>
</reference>
<dbReference type="RefSeq" id="WP_400203675.1">
    <property type="nucleotide sequence ID" value="NZ_CAYAYE010000024.1"/>
</dbReference>
<sequence length="463" mass="51695">MSDDWTELYRPNNLDEVVGNPKAVAALRQWADTWAAGKPVKKAAVLIGTPGVGKTSAALALAKEYGWDTVEMNASDQRNADAVKSVALRGALGQTFTDSGEFLSTLDGNLKLIVLDEADNLSGKEDRGGVPALVEVVKTTKQPVILIVNDWYALSRKSSALKSDTEQIKFSQIKSVTIRGVLRKIAKDQGITITDRALELLADNANGDMRSAVRDLQAVAMGKDEIKDIDATSVSYREVEKTMYNVMDDIFKSKDADRARRSLAEVDEPPETKLLWIEENLPVAYRDHLDMYKGMKAVATADKYLGRVYRRQYFGFWSYAGDFLSYGVCAAKTREMHGFLRYNFPQYLMKMSRSKGTRAVQASICSKLGEAVHMSAKQTRQDILPYFSRIYVSDQEFALKTSLDLELEQEEIAYILGEKIDSAAVKRIMKSMNPDGEKPEKEKKASSKQKEKKKSPVNQSTLF</sequence>
<dbReference type="GO" id="GO:0006260">
    <property type="term" value="P:DNA replication"/>
    <property type="evidence" value="ECO:0007669"/>
    <property type="project" value="UniProtKB-UniRule"/>
</dbReference>
<evidence type="ECO:0000256" key="5">
    <source>
        <dbReference type="ARBA" id="ARBA00022840"/>
    </source>
</evidence>
<comment type="similarity">
    <text evidence="1 7">Belongs to the activator 1 small subunits family. RfcL subfamily.</text>
</comment>
<dbReference type="AlphaFoldDB" id="A0A8J8PDU9"/>
<dbReference type="CDD" id="cd18140">
    <property type="entry name" value="HLD_clamp_RFC"/>
    <property type="match status" value="1"/>
</dbReference>
<dbReference type="InterPro" id="IPR047854">
    <property type="entry name" value="RFC_lid"/>
</dbReference>
<dbReference type="InterPro" id="IPR003593">
    <property type="entry name" value="AAA+_ATPase"/>
</dbReference>
<dbReference type="GO" id="GO:0016887">
    <property type="term" value="F:ATP hydrolysis activity"/>
    <property type="evidence" value="ECO:0007669"/>
    <property type="project" value="InterPro"/>
</dbReference>
<dbReference type="EMBL" id="LVVT01000010">
    <property type="protein sequence ID" value="TQS83501.1"/>
    <property type="molecule type" value="Genomic_DNA"/>
</dbReference>
<dbReference type="SMART" id="SM00382">
    <property type="entry name" value="AAA"/>
    <property type="match status" value="1"/>
</dbReference>
<keyword evidence="4 7" id="KW-0547">Nucleotide-binding</keyword>
<feature type="domain" description="AAA+ ATPase" evidence="9">
    <location>
        <begin position="40"/>
        <end position="174"/>
    </location>
</feature>
<accession>A0A8J8PDU9</accession>
<dbReference type="Pfam" id="PF21960">
    <property type="entry name" value="RCF1-5-like_lid"/>
    <property type="match status" value="1"/>
</dbReference>
<evidence type="ECO:0000256" key="1">
    <source>
        <dbReference type="ARBA" id="ARBA00006878"/>
    </source>
</evidence>
<feature type="compositionally biased region" description="Basic and acidic residues" evidence="8">
    <location>
        <begin position="435"/>
        <end position="449"/>
    </location>
</feature>
<comment type="function">
    <text evidence="7">Part of the RFC clamp loader complex which loads the PCNA sliding clamp onto DNA.</text>
</comment>
<evidence type="ECO:0000256" key="8">
    <source>
        <dbReference type="SAM" id="MobiDB-lite"/>
    </source>
</evidence>
<keyword evidence="3 7" id="KW-0235">DNA replication</keyword>
<dbReference type="Pfam" id="PF00004">
    <property type="entry name" value="AAA"/>
    <property type="match status" value="1"/>
</dbReference>
<evidence type="ECO:0000313" key="11">
    <source>
        <dbReference type="Proteomes" id="UP000752814"/>
    </source>
</evidence>
<dbReference type="SUPFAM" id="SSF52540">
    <property type="entry name" value="P-loop containing nucleoside triphosphate hydrolases"/>
    <property type="match status" value="1"/>
</dbReference>
<name>A0A8J8PDU9_9ARCH</name>
<evidence type="ECO:0000256" key="4">
    <source>
        <dbReference type="ARBA" id="ARBA00022741"/>
    </source>
</evidence>
<evidence type="ECO:0000256" key="3">
    <source>
        <dbReference type="ARBA" id="ARBA00022705"/>
    </source>
</evidence>
<dbReference type="GO" id="GO:0005524">
    <property type="term" value="F:ATP binding"/>
    <property type="evidence" value="ECO:0007669"/>
    <property type="project" value="UniProtKB-UniRule"/>
</dbReference>
<dbReference type="Gene3D" id="3.40.50.300">
    <property type="entry name" value="P-loop containing nucleotide triphosphate hydrolases"/>
    <property type="match status" value="1"/>
</dbReference>
<gene>
    <name evidence="7" type="primary">rfcL</name>
    <name evidence="10" type="ORF">A3207_07870</name>
</gene>
<feature type="region of interest" description="Disordered" evidence="8">
    <location>
        <begin position="430"/>
        <end position="463"/>
    </location>
</feature>
<comment type="subunit">
    <text evidence="7">Heteromultimer composed of small subunits (RfcS) and large subunits (RfcL).</text>
</comment>
<dbReference type="InterPro" id="IPR023935">
    <property type="entry name" value="Rep_factor-C_lsu"/>
</dbReference>
<feature type="binding site" evidence="7">
    <location>
        <begin position="48"/>
        <end position="55"/>
    </location>
    <ligand>
        <name>ATP</name>
        <dbReference type="ChEBI" id="CHEBI:30616"/>
    </ligand>
</feature>